<proteinExistence type="predicted"/>
<evidence type="ECO:0000313" key="2">
    <source>
        <dbReference type="Proteomes" id="UP001233999"/>
    </source>
</evidence>
<feature type="non-terminal residue" evidence="1">
    <location>
        <position position="181"/>
    </location>
</feature>
<feature type="non-terminal residue" evidence="1">
    <location>
        <position position="1"/>
    </location>
</feature>
<name>A0AAD7ZFB1_DIPPU</name>
<gene>
    <name evidence="1" type="ORF">L9F63_004887</name>
</gene>
<organism evidence="1 2">
    <name type="scientific">Diploptera punctata</name>
    <name type="common">Pacific beetle cockroach</name>
    <dbReference type="NCBI Taxonomy" id="6984"/>
    <lineage>
        <taxon>Eukaryota</taxon>
        <taxon>Metazoa</taxon>
        <taxon>Ecdysozoa</taxon>
        <taxon>Arthropoda</taxon>
        <taxon>Hexapoda</taxon>
        <taxon>Insecta</taxon>
        <taxon>Pterygota</taxon>
        <taxon>Neoptera</taxon>
        <taxon>Polyneoptera</taxon>
        <taxon>Dictyoptera</taxon>
        <taxon>Blattodea</taxon>
        <taxon>Blaberoidea</taxon>
        <taxon>Blaberidae</taxon>
        <taxon>Diplopterinae</taxon>
        <taxon>Diploptera</taxon>
    </lineage>
</organism>
<dbReference type="AlphaFoldDB" id="A0AAD7ZFB1"/>
<comment type="caution">
    <text evidence="1">The sequence shown here is derived from an EMBL/GenBank/DDBJ whole genome shotgun (WGS) entry which is preliminary data.</text>
</comment>
<reference evidence="1" key="2">
    <citation type="submission" date="2023-05" db="EMBL/GenBank/DDBJ databases">
        <authorList>
            <person name="Fouks B."/>
        </authorList>
    </citation>
    <scope>NUCLEOTIDE SEQUENCE</scope>
    <source>
        <strain evidence="1">Stay&amp;Tobe</strain>
        <tissue evidence="1">Testes</tissue>
    </source>
</reference>
<dbReference type="Proteomes" id="UP001233999">
    <property type="component" value="Unassembled WGS sequence"/>
</dbReference>
<sequence length="181" mass="19806">IDKARLIHRKFKKIFDKYNTTLAPINKFNLEKLLVPIKKSTSQTNSISSLDLICILCATAVAGNSAGASPGSPTPKWPLHQFAGADRYDTARRASSSSAAAGVPCSSQSYPLSCRLFFIWFIYLPRGHPCTLRFNSVCVATAMTQALKSRFIPCSPPPRIVPPLASPFRLPSSQYQCSGNR</sequence>
<protein>
    <submittedName>
        <fullName evidence="1">Uncharacterized protein</fullName>
    </submittedName>
</protein>
<reference evidence="1" key="1">
    <citation type="journal article" date="2023" name="IScience">
        <title>Live-bearing cockroach genome reveals convergent evolutionary mechanisms linked to viviparity in insects and beyond.</title>
        <authorList>
            <person name="Fouks B."/>
            <person name="Harrison M.C."/>
            <person name="Mikhailova A.A."/>
            <person name="Marchal E."/>
            <person name="English S."/>
            <person name="Carruthers M."/>
            <person name="Jennings E.C."/>
            <person name="Chiamaka E.L."/>
            <person name="Frigard R.A."/>
            <person name="Pippel M."/>
            <person name="Attardo G.M."/>
            <person name="Benoit J.B."/>
            <person name="Bornberg-Bauer E."/>
            <person name="Tobe S.S."/>
        </authorList>
    </citation>
    <scope>NUCLEOTIDE SEQUENCE</scope>
    <source>
        <strain evidence="1">Stay&amp;Tobe</strain>
    </source>
</reference>
<keyword evidence="2" id="KW-1185">Reference proteome</keyword>
<evidence type="ECO:0000313" key="1">
    <source>
        <dbReference type="EMBL" id="KAJ9578873.1"/>
    </source>
</evidence>
<dbReference type="EMBL" id="JASPKZ010008856">
    <property type="protein sequence ID" value="KAJ9578873.1"/>
    <property type="molecule type" value="Genomic_DNA"/>
</dbReference>
<accession>A0AAD7ZFB1</accession>